<feature type="region of interest" description="Disordered" evidence="1">
    <location>
        <begin position="369"/>
        <end position="404"/>
    </location>
</feature>
<organism evidence="3 4">
    <name type="scientific">Pseudaquabacterium inlustre</name>
    <dbReference type="NCBI Taxonomy" id="2984192"/>
    <lineage>
        <taxon>Bacteria</taxon>
        <taxon>Pseudomonadati</taxon>
        <taxon>Pseudomonadota</taxon>
        <taxon>Betaproteobacteria</taxon>
        <taxon>Burkholderiales</taxon>
        <taxon>Sphaerotilaceae</taxon>
        <taxon>Pseudaquabacterium</taxon>
    </lineage>
</organism>
<dbReference type="RefSeq" id="WP_341410536.1">
    <property type="nucleotide sequence ID" value="NZ_JBBUTH010000005.1"/>
</dbReference>
<dbReference type="EMBL" id="JBBUTH010000005">
    <property type="protein sequence ID" value="MEK8050845.1"/>
    <property type="molecule type" value="Genomic_DNA"/>
</dbReference>
<sequence>MIQTLLPFNAVAAVTAAARAAAMSFVAPGLAAQVTPAATPARPHDDPGFALGWDHASLGLTPPLDQLPVGSPLRQGWLAGQARFGGQPRPHSPWQRAWLALRLQAWQAGEAVETVQLNASVLRQIDTALCPVSRQPLRPLAAQHAAVHAAPSDADALPCRLNPAVAWATGNVALLQRAVAAAREGMDFDALWSQAQRIAGGECTQVRGLDGATWQRLAVLASFATPLAHARAACLPLAVLPPARVRVLNPVQGLQVLLTLQFTHGGYARRLLELSALMPTHEARQAFQIFMHTLLARRLAAGPGAAPADVRRALEDSWADPLVNRRWQRLALRLTAADCERLLLRASQRGLMAGGARWLAEASATEGWDLPETAQARSVDSKGNGACSARPGNARRRGSQKLAS</sequence>
<comment type="caution">
    <text evidence="3">The sequence shown here is derived from an EMBL/GenBank/DDBJ whole genome shotgun (WGS) entry which is preliminary data.</text>
</comment>
<proteinExistence type="predicted"/>
<feature type="chain" id="PRO_5046081979" evidence="2">
    <location>
        <begin position="32"/>
        <end position="404"/>
    </location>
</feature>
<accession>A0ABU9CG52</accession>
<keyword evidence="4" id="KW-1185">Reference proteome</keyword>
<evidence type="ECO:0000256" key="1">
    <source>
        <dbReference type="SAM" id="MobiDB-lite"/>
    </source>
</evidence>
<reference evidence="3 4" key="1">
    <citation type="submission" date="2024-04" db="EMBL/GenBank/DDBJ databases">
        <title>Novel species of the genus Ideonella isolated from streams.</title>
        <authorList>
            <person name="Lu H."/>
        </authorList>
    </citation>
    <scope>NUCLEOTIDE SEQUENCE [LARGE SCALE GENOMIC DNA]</scope>
    <source>
        <strain evidence="3 4">DXS22W</strain>
    </source>
</reference>
<feature type="compositionally biased region" description="Basic residues" evidence="1">
    <location>
        <begin position="393"/>
        <end position="404"/>
    </location>
</feature>
<gene>
    <name evidence="3" type="ORF">AACH10_11415</name>
</gene>
<evidence type="ECO:0000313" key="4">
    <source>
        <dbReference type="Proteomes" id="UP001365405"/>
    </source>
</evidence>
<evidence type="ECO:0000256" key="2">
    <source>
        <dbReference type="SAM" id="SignalP"/>
    </source>
</evidence>
<dbReference type="Proteomes" id="UP001365405">
    <property type="component" value="Unassembled WGS sequence"/>
</dbReference>
<protein>
    <submittedName>
        <fullName evidence="3">Uncharacterized protein</fullName>
    </submittedName>
</protein>
<name>A0ABU9CG52_9BURK</name>
<feature type="signal peptide" evidence="2">
    <location>
        <begin position="1"/>
        <end position="31"/>
    </location>
</feature>
<evidence type="ECO:0000313" key="3">
    <source>
        <dbReference type="EMBL" id="MEK8050845.1"/>
    </source>
</evidence>
<keyword evidence="2" id="KW-0732">Signal</keyword>